<organism evidence="2 3">
    <name type="scientific">Pleuronectes platessa</name>
    <name type="common">European plaice</name>
    <dbReference type="NCBI Taxonomy" id="8262"/>
    <lineage>
        <taxon>Eukaryota</taxon>
        <taxon>Metazoa</taxon>
        <taxon>Chordata</taxon>
        <taxon>Craniata</taxon>
        <taxon>Vertebrata</taxon>
        <taxon>Euteleostomi</taxon>
        <taxon>Actinopterygii</taxon>
        <taxon>Neopterygii</taxon>
        <taxon>Teleostei</taxon>
        <taxon>Neoteleostei</taxon>
        <taxon>Acanthomorphata</taxon>
        <taxon>Carangaria</taxon>
        <taxon>Pleuronectiformes</taxon>
        <taxon>Pleuronectoidei</taxon>
        <taxon>Pleuronectidae</taxon>
        <taxon>Pleuronectes</taxon>
    </lineage>
</organism>
<gene>
    <name evidence="2" type="ORF">PLEPLA_LOCUS21403</name>
</gene>
<proteinExistence type="predicted"/>
<evidence type="ECO:0000256" key="1">
    <source>
        <dbReference type="SAM" id="MobiDB-lite"/>
    </source>
</evidence>
<feature type="compositionally biased region" description="Basic and acidic residues" evidence="1">
    <location>
        <begin position="184"/>
        <end position="194"/>
    </location>
</feature>
<comment type="caution">
    <text evidence="2">The sequence shown here is derived from an EMBL/GenBank/DDBJ whole genome shotgun (WGS) entry which is preliminary data.</text>
</comment>
<feature type="non-terminal residue" evidence="2">
    <location>
        <position position="1"/>
    </location>
</feature>
<accession>A0A9N7UJH6</accession>
<keyword evidence="3" id="KW-1185">Reference proteome</keyword>
<evidence type="ECO:0000313" key="3">
    <source>
        <dbReference type="Proteomes" id="UP001153269"/>
    </source>
</evidence>
<sequence length="194" mass="21172">EQSCIRSARCAARHLPTTMHQQPHPLSLLLSPLSLVFKPPPHHSPQSSHSLTTSQGQRERVFLSAEKAGSESSRGETSALQESKDDTGSVSASRLSRLRSNQIDVIGSELVDWEAFASAGHFHCQDYIGEHWSRRGRGKDREGVKGVEPREMVIAGSPGAEAVECRRSQNSSACASSTLPSYNEKPDPERSCPQ</sequence>
<feature type="region of interest" description="Disordered" evidence="1">
    <location>
        <begin position="37"/>
        <end position="93"/>
    </location>
</feature>
<dbReference type="AlphaFoldDB" id="A0A9N7UJH6"/>
<evidence type="ECO:0000313" key="2">
    <source>
        <dbReference type="EMBL" id="CAB1433313.1"/>
    </source>
</evidence>
<dbReference type="EMBL" id="CADEAL010001555">
    <property type="protein sequence ID" value="CAB1433313.1"/>
    <property type="molecule type" value="Genomic_DNA"/>
</dbReference>
<feature type="region of interest" description="Disordered" evidence="1">
    <location>
        <begin position="162"/>
        <end position="194"/>
    </location>
</feature>
<protein>
    <submittedName>
        <fullName evidence="2">Uncharacterized protein</fullName>
    </submittedName>
</protein>
<feature type="compositionally biased region" description="Polar residues" evidence="1">
    <location>
        <begin position="70"/>
        <end position="81"/>
    </location>
</feature>
<dbReference type="Proteomes" id="UP001153269">
    <property type="component" value="Unassembled WGS sequence"/>
</dbReference>
<feature type="compositionally biased region" description="Polar residues" evidence="1">
    <location>
        <begin position="168"/>
        <end position="181"/>
    </location>
</feature>
<name>A0A9N7UJH6_PLEPL</name>
<reference evidence="2" key="1">
    <citation type="submission" date="2020-03" db="EMBL/GenBank/DDBJ databases">
        <authorList>
            <person name="Weist P."/>
        </authorList>
    </citation>
    <scope>NUCLEOTIDE SEQUENCE</scope>
</reference>